<dbReference type="PRINTS" id="PR00740">
    <property type="entry name" value="GLHYDRLASE27"/>
</dbReference>
<feature type="chain" id="PRO_5045236429" description="Alpha-galactosidase" evidence="11">
    <location>
        <begin position="18"/>
        <end position="495"/>
    </location>
</feature>
<dbReference type="Pfam" id="PF16499">
    <property type="entry name" value="Melibiase_2"/>
    <property type="match status" value="1"/>
</dbReference>
<dbReference type="InterPro" id="IPR041233">
    <property type="entry name" value="Melibiase_C"/>
</dbReference>
<keyword evidence="6 9" id="KW-0378">Hydrolase</keyword>
<dbReference type="CDD" id="cd14792">
    <property type="entry name" value="GH27"/>
    <property type="match status" value="1"/>
</dbReference>
<evidence type="ECO:0000256" key="7">
    <source>
        <dbReference type="ARBA" id="ARBA00023180"/>
    </source>
</evidence>
<evidence type="ECO:0000256" key="6">
    <source>
        <dbReference type="ARBA" id="ARBA00022801"/>
    </source>
</evidence>
<dbReference type="PROSITE" id="PS51164">
    <property type="entry name" value="CBM1_2"/>
    <property type="match status" value="1"/>
</dbReference>
<evidence type="ECO:0000313" key="14">
    <source>
        <dbReference type="Proteomes" id="UP001497453"/>
    </source>
</evidence>
<evidence type="ECO:0000256" key="10">
    <source>
        <dbReference type="SAM" id="MobiDB-lite"/>
    </source>
</evidence>
<dbReference type="SMART" id="SM00236">
    <property type="entry name" value="fCBD"/>
    <property type="match status" value="1"/>
</dbReference>
<dbReference type="InterPro" id="IPR035971">
    <property type="entry name" value="CBD_sf"/>
</dbReference>
<dbReference type="SUPFAM" id="SSF51445">
    <property type="entry name" value="(Trans)glycosidases"/>
    <property type="match status" value="1"/>
</dbReference>
<keyword evidence="7" id="KW-0325">Glycoprotein</keyword>
<dbReference type="PANTHER" id="PTHR11452">
    <property type="entry name" value="ALPHA-GALACTOSIDASE/ALPHA-N-ACETYLGALACTOSAMINIDASE"/>
    <property type="match status" value="1"/>
</dbReference>
<comment type="subcellular location">
    <subcellularLocation>
        <location evidence="2">Secreted</location>
    </subcellularLocation>
</comment>
<dbReference type="Gene3D" id="2.60.40.1180">
    <property type="entry name" value="Golgi alpha-mannosidase II"/>
    <property type="match status" value="1"/>
</dbReference>
<organism evidence="13 14">
    <name type="scientific">Somion occarium</name>
    <dbReference type="NCBI Taxonomy" id="3059160"/>
    <lineage>
        <taxon>Eukaryota</taxon>
        <taxon>Fungi</taxon>
        <taxon>Dikarya</taxon>
        <taxon>Basidiomycota</taxon>
        <taxon>Agaricomycotina</taxon>
        <taxon>Agaricomycetes</taxon>
        <taxon>Polyporales</taxon>
        <taxon>Cerrenaceae</taxon>
        <taxon>Somion</taxon>
    </lineage>
</organism>
<evidence type="ECO:0000313" key="13">
    <source>
        <dbReference type="EMBL" id="CAL1707267.1"/>
    </source>
</evidence>
<dbReference type="EC" id="3.2.1.22" evidence="9"/>
<evidence type="ECO:0000256" key="9">
    <source>
        <dbReference type="RuleBase" id="RU361168"/>
    </source>
</evidence>
<dbReference type="InterPro" id="IPR013780">
    <property type="entry name" value="Glyco_hydro_b"/>
</dbReference>
<keyword evidence="8 9" id="KW-0326">Glycosidase</keyword>
<feature type="signal peptide" evidence="11">
    <location>
        <begin position="1"/>
        <end position="17"/>
    </location>
</feature>
<dbReference type="Gene3D" id="3.20.20.70">
    <property type="entry name" value="Aldolase class I"/>
    <property type="match status" value="1"/>
</dbReference>
<protein>
    <recommendedName>
        <fullName evidence="9">Alpha-galactosidase</fullName>
        <ecNumber evidence="9">3.2.1.22</ecNumber>
    </recommendedName>
    <alternativeName>
        <fullName evidence="9">Melibiase</fullName>
    </alternativeName>
</protein>
<dbReference type="Proteomes" id="UP001497453">
    <property type="component" value="Chromosome 4"/>
</dbReference>
<evidence type="ECO:0000256" key="3">
    <source>
        <dbReference type="ARBA" id="ARBA00009743"/>
    </source>
</evidence>
<proteinExistence type="inferred from homology"/>
<dbReference type="Pfam" id="PF17801">
    <property type="entry name" value="Melibiase_C"/>
    <property type="match status" value="1"/>
</dbReference>
<evidence type="ECO:0000256" key="1">
    <source>
        <dbReference type="ARBA" id="ARBA00001255"/>
    </source>
</evidence>
<reference evidence="14" key="1">
    <citation type="submission" date="2024-04" db="EMBL/GenBank/DDBJ databases">
        <authorList>
            <person name="Shaw F."/>
            <person name="Minotto A."/>
        </authorList>
    </citation>
    <scope>NUCLEOTIDE SEQUENCE [LARGE SCALE GENOMIC DNA]</scope>
</reference>
<dbReference type="InterPro" id="IPR017853">
    <property type="entry name" value="GH"/>
</dbReference>
<keyword evidence="9" id="KW-1015">Disulfide bond</keyword>
<evidence type="ECO:0000256" key="5">
    <source>
        <dbReference type="ARBA" id="ARBA00022729"/>
    </source>
</evidence>
<dbReference type="InterPro" id="IPR013785">
    <property type="entry name" value="Aldolase_TIM"/>
</dbReference>
<dbReference type="PROSITE" id="PS00562">
    <property type="entry name" value="CBM1_1"/>
    <property type="match status" value="1"/>
</dbReference>
<feature type="domain" description="CBM1" evidence="12">
    <location>
        <begin position="17"/>
        <end position="53"/>
    </location>
</feature>
<dbReference type="PANTHER" id="PTHR11452:SF61">
    <property type="entry name" value="ALPHA-GALACTOSIDASE B-RELATED"/>
    <property type="match status" value="1"/>
</dbReference>
<dbReference type="Pfam" id="PF00734">
    <property type="entry name" value="CBM_1"/>
    <property type="match status" value="1"/>
</dbReference>
<dbReference type="SUPFAM" id="SSF51011">
    <property type="entry name" value="Glycosyl hydrolase domain"/>
    <property type="match status" value="1"/>
</dbReference>
<keyword evidence="5 11" id="KW-0732">Signal</keyword>
<comment type="catalytic activity">
    <reaction evidence="1 9">
        <text>Hydrolysis of terminal, non-reducing alpha-D-galactose residues in alpha-D-galactosides, including galactose oligosaccharides, galactomannans and galactolipids.</text>
        <dbReference type="EC" id="3.2.1.22"/>
    </reaction>
</comment>
<keyword evidence="4" id="KW-0964">Secreted</keyword>
<dbReference type="InterPro" id="IPR000111">
    <property type="entry name" value="Glyco_hydro_27/36_CS"/>
</dbReference>
<feature type="region of interest" description="Disordered" evidence="10">
    <location>
        <begin position="69"/>
        <end position="96"/>
    </location>
</feature>
<dbReference type="SUPFAM" id="SSF57180">
    <property type="entry name" value="Cellulose-binding domain"/>
    <property type="match status" value="1"/>
</dbReference>
<dbReference type="InterPro" id="IPR002241">
    <property type="entry name" value="Glyco_hydro_27"/>
</dbReference>
<keyword evidence="14" id="KW-1185">Reference proteome</keyword>
<dbReference type="PROSITE" id="PS00512">
    <property type="entry name" value="ALPHA_GALACTOSIDASE"/>
    <property type="match status" value="1"/>
</dbReference>
<comment type="similarity">
    <text evidence="3 9">Belongs to the glycosyl hydrolase 27 family.</text>
</comment>
<evidence type="ECO:0000256" key="11">
    <source>
        <dbReference type="SAM" id="SignalP"/>
    </source>
</evidence>
<evidence type="ECO:0000256" key="8">
    <source>
        <dbReference type="ARBA" id="ARBA00023295"/>
    </source>
</evidence>
<sequence length="495" mass="53092">MFCTTVFVLTFASYVVAQSTPWGQCGGTGWTGSTTCPTGWACTAMNPYYSQCLQATSSSSLSTVSSLSSPVTSEPATTTAPRSSTSTSTSTLTGIAGTAPTVGPSKKVGKLPALGWNTWNAYGCDIDESKVLAAANQFVSLGLKDAGYEYVNIDDCWSEMSRDPTTGRIVPDPAKFPDGISGVAMQVHNLGLKIGVYSDAGTATCAGFPGSLGNENIDAATFNDWGIDYLKYDNCNVPGNWSDSATPPDNDCNSNSAIRYRQMTAALAAQSRPVQFNLCIWGTANVWDWGVRVGHSWRMSGDAGPTWSYITSIISINVQHLSSIDFFSHNDMDMMEIGNGALTIQEQRTHFAAWSFLKSPILLGTDLSKLSSDQLAIIKNKELLAFHQDSVIVTPAAPFTPSPSAPATNPPEFYAGESSKGIHVFIINTSNTTATKTFNFANVEGLSGRGLFTVHDMWTGKDIGKFSRSYSTRLDAHDTAAFLIESTKKKRSPRT</sequence>
<dbReference type="InterPro" id="IPR000254">
    <property type="entry name" value="CBD"/>
</dbReference>
<evidence type="ECO:0000259" key="12">
    <source>
        <dbReference type="PROSITE" id="PS51164"/>
    </source>
</evidence>
<dbReference type="EMBL" id="OZ037947">
    <property type="protein sequence ID" value="CAL1707267.1"/>
    <property type="molecule type" value="Genomic_DNA"/>
</dbReference>
<gene>
    <name evidence="13" type="ORF">GFSPODELE1_LOCUS6284</name>
</gene>
<evidence type="ECO:0000256" key="4">
    <source>
        <dbReference type="ARBA" id="ARBA00022525"/>
    </source>
</evidence>
<evidence type="ECO:0000256" key="2">
    <source>
        <dbReference type="ARBA" id="ARBA00004613"/>
    </source>
</evidence>
<accession>A0ABP1DHE3</accession>
<name>A0ABP1DHE3_9APHY</name>